<feature type="transmembrane region" description="Helical" evidence="1">
    <location>
        <begin position="362"/>
        <end position="381"/>
    </location>
</feature>
<dbReference type="AlphaFoldDB" id="A0A1I2AZ53"/>
<feature type="transmembrane region" description="Helical" evidence="1">
    <location>
        <begin position="154"/>
        <end position="177"/>
    </location>
</feature>
<dbReference type="Gene3D" id="1.20.1740.10">
    <property type="entry name" value="Amino acid/polyamine transporter I"/>
    <property type="match status" value="1"/>
</dbReference>
<dbReference type="InterPro" id="IPR053153">
    <property type="entry name" value="APC_K+_Transporter"/>
</dbReference>
<sequence>MAFRRARTGTSRPVLLLAFAFSVMADPVSSVAYAIEAALRALDGDLTLLLPTMGLVVAIIALVITNYSQLVGRFPEGGGAAAASGTAFGEAWAFVPIGALVVDFVLTIAISVSAAASAAIAFVPDLAPWRAGIALLLLLVVAGLTWFGHLGRAVFAVMTLLFVGLGAAIVTGGLRAAPVAELPGTGGTGSMAFVAVLLAFPVAMALATGVEAPSSAIAELEELDDDGRRRFGRITLWLTLGIVGCLTLGLTAVAVRLGIGVPDAGSTQIADIARASVGTGGYGLFQLFTALLLLAATSSSLQAGPGLLKALARHPEPDGTQAGILTSWLWPTNARHVPFRAVLVFVVLAGVVVLATGGRDQVLVLFYAVAVFLSFLMGLAAMTKFSRDEGRTLSTVINGVGAGIVAFTLAVNLLRGLPLVSLVAAGSIALTLYASWVRAGRPRGVAHAAVLRRGRDVRPASYGSARGSASTR</sequence>
<dbReference type="Proteomes" id="UP000198589">
    <property type="component" value="Unassembled WGS sequence"/>
</dbReference>
<keyword evidence="1" id="KW-1133">Transmembrane helix</keyword>
<reference evidence="4" key="1">
    <citation type="submission" date="2016-10" db="EMBL/GenBank/DDBJ databases">
        <authorList>
            <person name="Varghese N."/>
            <person name="Submissions S."/>
        </authorList>
    </citation>
    <scope>NUCLEOTIDE SEQUENCE [LARGE SCALE GENOMIC DNA]</scope>
    <source>
        <strain evidence="4">DSM 46838</strain>
    </source>
</reference>
<keyword evidence="2" id="KW-0732">Signal</keyword>
<feature type="transmembrane region" description="Helical" evidence="1">
    <location>
        <begin position="129"/>
        <end position="147"/>
    </location>
</feature>
<name>A0A1I2AZ53_9ACTN</name>
<dbReference type="EMBL" id="FOND01000004">
    <property type="protein sequence ID" value="SFE49235.1"/>
    <property type="molecule type" value="Genomic_DNA"/>
</dbReference>
<evidence type="ECO:0000313" key="3">
    <source>
        <dbReference type="EMBL" id="SFE49235.1"/>
    </source>
</evidence>
<evidence type="ECO:0000313" key="4">
    <source>
        <dbReference type="Proteomes" id="UP000198589"/>
    </source>
</evidence>
<dbReference type="PANTHER" id="PTHR47704:SF1">
    <property type="entry name" value="POTASSIUM TRANSPORTER KIMA"/>
    <property type="match status" value="1"/>
</dbReference>
<feature type="signal peptide" evidence="2">
    <location>
        <begin position="1"/>
        <end position="25"/>
    </location>
</feature>
<keyword evidence="1" id="KW-0472">Membrane</keyword>
<feature type="transmembrane region" description="Helical" evidence="1">
    <location>
        <begin position="279"/>
        <end position="301"/>
    </location>
</feature>
<protein>
    <submittedName>
        <fullName evidence="3">Amino acid transporter</fullName>
    </submittedName>
</protein>
<feature type="transmembrane region" description="Helical" evidence="1">
    <location>
        <begin position="337"/>
        <end position="356"/>
    </location>
</feature>
<gene>
    <name evidence="3" type="ORF">SAMN05216574_1047</name>
</gene>
<dbReference type="STRING" id="1798228.SAMN05216574_1047"/>
<feature type="chain" id="PRO_5039078941" evidence="2">
    <location>
        <begin position="26"/>
        <end position="472"/>
    </location>
</feature>
<evidence type="ECO:0000256" key="1">
    <source>
        <dbReference type="SAM" id="Phobius"/>
    </source>
</evidence>
<feature type="transmembrane region" description="Helical" evidence="1">
    <location>
        <begin position="189"/>
        <end position="213"/>
    </location>
</feature>
<dbReference type="PANTHER" id="PTHR47704">
    <property type="entry name" value="POTASSIUM TRANSPORTER KIMA"/>
    <property type="match status" value="1"/>
</dbReference>
<keyword evidence="1" id="KW-0812">Transmembrane</keyword>
<keyword evidence="4" id="KW-1185">Reference proteome</keyword>
<feature type="transmembrane region" description="Helical" evidence="1">
    <location>
        <begin position="417"/>
        <end position="436"/>
    </location>
</feature>
<evidence type="ECO:0000256" key="2">
    <source>
        <dbReference type="SAM" id="SignalP"/>
    </source>
</evidence>
<dbReference type="PIRSF" id="PIRSF006060">
    <property type="entry name" value="AA_transporter"/>
    <property type="match status" value="1"/>
</dbReference>
<feature type="transmembrane region" description="Helical" evidence="1">
    <location>
        <begin position="234"/>
        <end position="259"/>
    </location>
</feature>
<organism evidence="3 4">
    <name type="scientific">Blastococcus tunisiensis</name>
    <dbReference type="NCBI Taxonomy" id="1798228"/>
    <lineage>
        <taxon>Bacteria</taxon>
        <taxon>Bacillati</taxon>
        <taxon>Actinomycetota</taxon>
        <taxon>Actinomycetes</taxon>
        <taxon>Geodermatophilales</taxon>
        <taxon>Geodermatophilaceae</taxon>
        <taxon>Blastococcus</taxon>
    </lineage>
</organism>
<feature type="transmembrane region" description="Helical" evidence="1">
    <location>
        <begin position="91"/>
        <end position="123"/>
    </location>
</feature>
<accession>A0A1I2AZ53</accession>
<dbReference type="RefSeq" id="WP_217640606.1">
    <property type="nucleotide sequence ID" value="NZ_FOND01000004.1"/>
</dbReference>
<feature type="transmembrane region" description="Helical" evidence="1">
    <location>
        <begin position="50"/>
        <end position="70"/>
    </location>
</feature>
<proteinExistence type="predicted"/>
<feature type="transmembrane region" description="Helical" evidence="1">
    <location>
        <begin position="393"/>
        <end position="411"/>
    </location>
</feature>